<organism evidence="2 3">
    <name type="scientific">Pelagerythrobacter marensis</name>
    <dbReference type="NCBI Taxonomy" id="543877"/>
    <lineage>
        <taxon>Bacteria</taxon>
        <taxon>Pseudomonadati</taxon>
        <taxon>Pseudomonadota</taxon>
        <taxon>Alphaproteobacteria</taxon>
        <taxon>Sphingomonadales</taxon>
        <taxon>Erythrobacteraceae</taxon>
        <taxon>Pelagerythrobacter</taxon>
    </lineage>
</organism>
<dbReference type="EMBL" id="CP011805">
    <property type="protein sequence ID" value="AKM06434.1"/>
    <property type="molecule type" value="Genomic_DNA"/>
</dbReference>
<dbReference type="Proteomes" id="UP000037643">
    <property type="component" value="Chromosome"/>
</dbReference>
<dbReference type="STRING" id="543877.AM2010_346"/>
<evidence type="ECO:0000256" key="1">
    <source>
        <dbReference type="SAM" id="Phobius"/>
    </source>
</evidence>
<keyword evidence="1" id="KW-1133">Transmembrane helix</keyword>
<dbReference type="OrthoDB" id="7427399at2"/>
<keyword evidence="3" id="KW-1185">Reference proteome</keyword>
<accession>A0A0G3X744</accession>
<dbReference type="RefSeq" id="WP_053043858.1">
    <property type="nucleotide sequence ID" value="NZ_CP011805.1"/>
</dbReference>
<protein>
    <submittedName>
        <fullName evidence="2">Uncharacterized protein</fullName>
    </submittedName>
</protein>
<reference evidence="2 3" key="1">
    <citation type="submission" date="2015-06" db="EMBL/GenBank/DDBJ databases">
        <authorList>
            <person name="Kim K.M."/>
        </authorList>
    </citation>
    <scope>NUCLEOTIDE SEQUENCE [LARGE SCALE GENOMIC DNA]</scope>
    <source>
        <strain evidence="2 3">KCTC 22370</strain>
    </source>
</reference>
<dbReference type="PATRIC" id="fig|543877.4.peg.348"/>
<gene>
    <name evidence="2" type="ORF">AM2010_346</name>
</gene>
<name>A0A0G3X744_9SPHN</name>
<keyword evidence="1" id="KW-0472">Membrane</keyword>
<evidence type="ECO:0000313" key="3">
    <source>
        <dbReference type="Proteomes" id="UP000037643"/>
    </source>
</evidence>
<dbReference type="AlphaFoldDB" id="A0A0G3X744"/>
<proteinExistence type="predicted"/>
<evidence type="ECO:0000313" key="2">
    <source>
        <dbReference type="EMBL" id="AKM06434.1"/>
    </source>
</evidence>
<keyword evidence="1" id="KW-0812">Transmembrane</keyword>
<feature type="transmembrane region" description="Helical" evidence="1">
    <location>
        <begin position="12"/>
        <end position="31"/>
    </location>
</feature>
<dbReference type="KEGG" id="amx:AM2010_346"/>
<sequence>MIAGTTGRRGQPLIMLALVLTCWIGGRLLTWESPFIFPVAAFESLSSAYPSEREPTDRSPEPFGSGALPSAWAAAPVRLAPMTGPADPVAHLDNRRAGMDADAPRPVRRTSGAVMAGHQLLWLAAMGGLPVPGDVAQALHRATVPQPPWMGSIPDSPANGGAVASRWRFDSWLLLRPGGTGVVGGGTGSSSYGASQAGAVVRYRLDPDSGHRPAAYLRATQAFAVGNERELSAGLAARPVPSIPVAVHSEVRLTQADGGGGSVRPAAFAVTDLPPVNLGNRVEARGYAAAGYVGGDFATTFVDGQARVDRELARFDLGTVHAGTIHAGAGAWGGAQQGAARLDVGPAARFEIAIGETSARLAIDYRVRVAGQSAPGSGIAVTLAAGF</sequence>